<dbReference type="AlphaFoldDB" id="A0AAN6ZTP3"/>
<dbReference type="Proteomes" id="UP001302745">
    <property type="component" value="Unassembled WGS sequence"/>
</dbReference>
<gene>
    <name evidence="1" type="ORF">C8A00DRAFT_35817</name>
</gene>
<keyword evidence="2" id="KW-1185">Reference proteome</keyword>
<sequence>MVPYTGCRCYRLDFYEAWDSIPWTISTPTLHGLPTVVRDFYVMSQLVAKAPVCSNHQAEILSKYLETHSSAEYRVIGEFCRVYDVKPSSVLLRWPSSLLAEEPQRWIQVLAVRWPLAASAIPRERARELVGYCRWECMIMEC</sequence>
<protein>
    <submittedName>
        <fullName evidence="1">Uncharacterized protein</fullName>
    </submittedName>
</protein>
<reference evidence="1" key="2">
    <citation type="submission" date="2023-05" db="EMBL/GenBank/DDBJ databases">
        <authorList>
            <consortium name="Lawrence Berkeley National Laboratory"/>
            <person name="Steindorff A."/>
            <person name="Hensen N."/>
            <person name="Bonometti L."/>
            <person name="Westerberg I."/>
            <person name="Brannstrom I.O."/>
            <person name="Guillou S."/>
            <person name="Cros-Aarteil S."/>
            <person name="Calhoun S."/>
            <person name="Haridas S."/>
            <person name="Kuo A."/>
            <person name="Mondo S."/>
            <person name="Pangilinan J."/>
            <person name="Riley R."/>
            <person name="Labutti K."/>
            <person name="Andreopoulos B."/>
            <person name="Lipzen A."/>
            <person name="Chen C."/>
            <person name="Yanf M."/>
            <person name="Daum C."/>
            <person name="Ng V."/>
            <person name="Clum A."/>
            <person name="Ohm R."/>
            <person name="Martin F."/>
            <person name="Silar P."/>
            <person name="Natvig D."/>
            <person name="Lalanne C."/>
            <person name="Gautier V."/>
            <person name="Ament-Velasquez S.L."/>
            <person name="Kruys A."/>
            <person name="Hutchinson M.I."/>
            <person name="Powell A.J."/>
            <person name="Barry K."/>
            <person name="Miller A.N."/>
            <person name="Grigoriev I.V."/>
            <person name="Debuchy R."/>
            <person name="Gladieux P."/>
            <person name="Thoren M.H."/>
            <person name="Johannesson H."/>
        </authorList>
    </citation>
    <scope>NUCLEOTIDE SEQUENCE</scope>
    <source>
        <strain evidence="1">CBS 538.74</strain>
    </source>
</reference>
<reference evidence="1" key="1">
    <citation type="journal article" date="2023" name="Mol. Phylogenet. Evol.">
        <title>Genome-scale phylogeny and comparative genomics of the fungal order Sordariales.</title>
        <authorList>
            <person name="Hensen N."/>
            <person name="Bonometti L."/>
            <person name="Westerberg I."/>
            <person name="Brannstrom I.O."/>
            <person name="Guillou S."/>
            <person name="Cros-Aarteil S."/>
            <person name="Calhoun S."/>
            <person name="Haridas S."/>
            <person name="Kuo A."/>
            <person name="Mondo S."/>
            <person name="Pangilinan J."/>
            <person name="Riley R."/>
            <person name="LaButti K."/>
            <person name="Andreopoulos B."/>
            <person name="Lipzen A."/>
            <person name="Chen C."/>
            <person name="Yan M."/>
            <person name="Daum C."/>
            <person name="Ng V."/>
            <person name="Clum A."/>
            <person name="Steindorff A."/>
            <person name="Ohm R.A."/>
            <person name="Martin F."/>
            <person name="Silar P."/>
            <person name="Natvig D.O."/>
            <person name="Lalanne C."/>
            <person name="Gautier V."/>
            <person name="Ament-Velasquez S.L."/>
            <person name="Kruys A."/>
            <person name="Hutchinson M.I."/>
            <person name="Powell A.J."/>
            <person name="Barry K."/>
            <person name="Miller A.N."/>
            <person name="Grigoriev I.V."/>
            <person name="Debuchy R."/>
            <person name="Gladieux P."/>
            <person name="Hiltunen Thoren M."/>
            <person name="Johannesson H."/>
        </authorList>
    </citation>
    <scope>NUCLEOTIDE SEQUENCE</scope>
    <source>
        <strain evidence="1">CBS 538.74</strain>
    </source>
</reference>
<name>A0AAN6ZTP3_9PEZI</name>
<accession>A0AAN6ZTP3</accession>
<feature type="non-terminal residue" evidence="1">
    <location>
        <position position="142"/>
    </location>
</feature>
<organism evidence="1 2">
    <name type="scientific">Chaetomidium leptoderma</name>
    <dbReference type="NCBI Taxonomy" id="669021"/>
    <lineage>
        <taxon>Eukaryota</taxon>
        <taxon>Fungi</taxon>
        <taxon>Dikarya</taxon>
        <taxon>Ascomycota</taxon>
        <taxon>Pezizomycotina</taxon>
        <taxon>Sordariomycetes</taxon>
        <taxon>Sordariomycetidae</taxon>
        <taxon>Sordariales</taxon>
        <taxon>Chaetomiaceae</taxon>
        <taxon>Chaetomidium</taxon>
    </lineage>
</organism>
<dbReference type="EMBL" id="MU857011">
    <property type="protein sequence ID" value="KAK4151520.1"/>
    <property type="molecule type" value="Genomic_DNA"/>
</dbReference>
<evidence type="ECO:0000313" key="1">
    <source>
        <dbReference type="EMBL" id="KAK4151520.1"/>
    </source>
</evidence>
<proteinExistence type="predicted"/>
<comment type="caution">
    <text evidence="1">The sequence shown here is derived from an EMBL/GenBank/DDBJ whole genome shotgun (WGS) entry which is preliminary data.</text>
</comment>
<dbReference type="PROSITE" id="PS50007">
    <property type="entry name" value="PIPLC_X_DOMAIN"/>
    <property type="match status" value="1"/>
</dbReference>
<evidence type="ECO:0000313" key="2">
    <source>
        <dbReference type="Proteomes" id="UP001302745"/>
    </source>
</evidence>